<dbReference type="PANTHER" id="PTHR36508">
    <property type="entry name" value="PROTEIN SLYX"/>
    <property type="match status" value="1"/>
</dbReference>
<dbReference type="OrthoDB" id="5422806at2"/>
<dbReference type="Proteomes" id="UP000017819">
    <property type="component" value="Unassembled WGS sequence"/>
</dbReference>
<dbReference type="Gene3D" id="1.20.5.340">
    <property type="match status" value="1"/>
</dbReference>
<organism evidence="3 4">
    <name type="scientific">Lutibaculum baratangense AMV1</name>
    <dbReference type="NCBI Taxonomy" id="631454"/>
    <lineage>
        <taxon>Bacteria</taxon>
        <taxon>Pseudomonadati</taxon>
        <taxon>Pseudomonadota</taxon>
        <taxon>Alphaproteobacteria</taxon>
        <taxon>Hyphomicrobiales</taxon>
        <taxon>Tepidamorphaceae</taxon>
        <taxon>Lutibaculum</taxon>
    </lineage>
</organism>
<evidence type="ECO:0000313" key="3">
    <source>
        <dbReference type="EMBL" id="ESR25719.1"/>
    </source>
</evidence>
<dbReference type="EMBL" id="AWXZ01000018">
    <property type="protein sequence ID" value="ESR25719.1"/>
    <property type="molecule type" value="Genomic_DNA"/>
</dbReference>
<dbReference type="AlphaFoldDB" id="V4RK59"/>
<evidence type="ECO:0000256" key="2">
    <source>
        <dbReference type="SAM" id="Coils"/>
    </source>
</evidence>
<dbReference type="PATRIC" id="fig|631454.5.peg.1533"/>
<dbReference type="HAMAP" id="MF_00715">
    <property type="entry name" value="SlyX"/>
    <property type="match status" value="1"/>
</dbReference>
<dbReference type="eggNOG" id="COG2900">
    <property type="taxonomic scope" value="Bacteria"/>
</dbReference>
<feature type="coiled-coil region" evidence="2">
    <location>
        <begin position="4"/>
        <end position="59"/>
    </location>
</feature>
<gene>
    <name evidence="1" type="primary">slyX</name>
    <name evidence="3" type="ORF">N177_1552</name>
</gene>
<name>V4RK59_9HYPH</name>
<reference evidence="3 4" key="1">
    <citation type="journal article" date="2014" name="Genome Announc.">
        <title>Draft Genome Sequence of Lutibaculum baratangense Strain AMV1T, Isolated from a Mud Volcano in Andamans, India.</title>
        <authorList>
            <person name="Singh A."/>
            <person name="Sreenivas A."/>
            <person name="Sathyanarayana Reddy G."/>
            <person name="Pinnaka A.K."/>
            <person name="Shivaji S."/>
        </authorList>
    </citation>
    <scope>NUCLEOTIDE SEQUENCE [LARGE SCALE GENOMIC DNA]</scope>
    <source>
        <strain evidence="3 4">AMV1</strain>
    </source>
</reference>
<dbReference type="InterPro" id="IPR007236">
    <property type="entry name" value="SlyX"/>
</dbReference>
<keyword evidence="4" id="KW-1185">Reference proteome</keyword>
<dbReference type="STRING" id="631454.N177_1552"/>
<dbReference type="PANTHER" id="PTHR36508:SF1">
    <property type="entry name" value="PROTEIN SLYX"/>
    <property type="match status" value="1"/>
</dbReference>
<comment type="similarity">
    <text evidence="1">Belongs to the SlyX family.</text>
</comment>
<keyword evidence="2" id="KW-0175">Coiled coil</keyword>
<comment type="caution">
    <text evidence="3">The sequence shown here is derived from an EMBL/GenBank/DDBJ whole genome shotgun (WGS) entry which is preliminary data.</text>
</comment>
<proteinExistence type="inferred from homology"/>
<evidence type="ECO:0000313" key="4">
    <source>
        <dbReference type="Proteomes" id="UP000017819"/>
    </source>
</evidence>
<dbReference type="RefSeq" id="WP_023431694.1">
    <property type="nucleotide sequence ID" value="NZ_AWXZ01000018.1"/>
</dbReference>
<sequence length="73" mass="8338">MAERDELEARCDALEETVAHHQQTIEELNETITAQWREIDALKRHFARLGERLQEVEEASGAGAVPSEKPPHY</sequence>
<accession>V4RK59</accession>
<evidence type="ECO:0000256" key="1">
    <source>
        <dbReference type="HAMAP-Rule" id="MF_00715"/>
    </source>
</evidence>
<protein>
    <recommendedName>
        <fullName evidence="1">Protein SlyX homolog</fullName>
    </recommendedName>
</protein>
<dbReference type="Pfam" id="PF04102">
    <property type="entry name" value="SlyX"/>
    <property type="match status" value="1"/>
</dbReference>